<accession>A0ABT3XVP9</accession>
<evidence type="ECO:0000313" key="2">
    <source>
        <dbReference type="Proteomes" id="UP001073122"/>
    </source>
</evidence>
<protein>
    <submittedName>
        <fullName evidence="1">Topoisomerase C-terminal repeat-containing protein</fullName>
    </submittedName>
</protein>
<evidence type="ECO:0000313" key="1">
    <source>
        <dbReference type="EMBL" id="MCX8525684.1"/>
    </source>
</evidence>
<sequence length="58" mass="6465">MQFRMVCGKLLTVNDIQLLVEKGKTSLIKGMKSKAGKSFDAYMILNDAGDSSFEFEKT</sequence>
<dbReference type="RefSeq" id="WP_267266940.1">
    <property type="nucleotide sequence ID" value="NZ_JAOVZW010000021.1"/>
</dbReference>
<dbReference type="EMBL" id="JAOVZW010000021">
    <property type="protein sequence ID" value="MCX8525684.1"/>
    <property type="molecule type" value="Genomic_DNA"/>
</dbReference>
<comment type="caution">
    <text evidence="1">The sequence shown here is derived from an EMBL/GenBank/DDBJ whole genome shotgun (WGS) entry which is preliminary data.</text>
</comment>
<reference evidence="1" key="1">
    <citation type="submission" date="2022-10" db="EMBL/GenBank/DDBJ databases">
        <title>Chryseobacterium sp. nov., a novel bacterial species.</title>
        <authorList>
            <person name="Cao Y."/>
        </authorList>
    </citation>
    <scope>NUCLEOTIDE SEQUENCE</scope>
    <source>
        <strain evidence="1">CCTCC AB2015118</strain>
    </source>
</reference>
<name>A0ABT3XVP9_9FLAO</name>
<proteinExistence type="predicted"/>
<dbReference type="InterPro" id="IPR025589">
    <property type="entry name" value="Toprim_C_rpt"/>
</dbReference>
<gene>
    <name evidence="1" type="ORF">OF897_17350</name>
</gene>
<dbReference type="Pfam" id="PF13342">
    <property type="entry name" value="Toprim_Crpt"/>
    <property type="match status" value="1"/>
</dbReference>
<dbReference type="Proteomes" id="UP001073122">
    <property type="component" value="Unassembled WGS sequence"/>
</dbReference>
<keyword evidence="2" id="KW-1185">Reference proteome</keyword>
<organism evidence="1 2">
    <name type="scientific">Chryseobacterium formosus</name>
    <dbReference type="NCBI Taxonomy" id="1537363"/>
    <lineage>
        <taxon>Bacteria</taxon>
        <taxon>Pseudomonadati</taxon>
        <taxon>Bacteroidota</taxon>
        <taxon>Flavobacteriia</taxon>
        <taxon>Flavobacteriales</taxon>
        <taxon>Weeksellaceae</taxon>
        <taxon>Chryseobacterium group</taxon>
        <taxon>Chryseobacterium</taxon>
    </lineage>
</organism>